<dbReference type="PRINTS" id="PR00953">
    <property type="entry name" value="TYPE3IMRPROT"/>
</dbReference>
<dbReference type="Pfam" id="PF01311">
    <property type="entry name" value="Bac_export_1"/>
    <property type="match status" value="1"/>
</dbReference>
<dbReference type="PANTHER" id="PTHR30065">
    <property type="entry name" value="FLAGELLAR BIOSYNTHETIC PROTEIN FLIR"/>
    <property type="match status" value="1"/>
</dbReference>
<dbReference type="NCBIfam" id="TIGR01401">
    <property type="entry name" value="fliR_like_III"/>
    <property type="match status" value="1"/>
</dbReference>
<name>A0A6N6WJZ4_9BURK</name>
<feature type="transmembrane region" description="Helical" evidence="7">
    <location>
        <begin position="48"/>
        <end position="74"/>
    </location>
</feature>
<dbReference type="InterPro" id="IPR006304">
    <property type="entry name" value="T3SS_SpaR/YscT"/>
</dbReference>
<accession>A0A6N6WJZ4</accession>
<feature type="transmembrane region" description="Helical" evidence="7">
    <location>
        <begin position="229"/>
        <end position="249"/>
    </location>
</feature>
<dbReference type="OrthoDB" id="9153610at2"/>
<dbReference type="InterPro" id="IPR002010">
    <property type="entry name" value="T3SS_IM_R"/>
</dbReference>
<dbReference type="GO" id="GO:0006605">
    <property type="term" value="P:protein targeting"/>
    <property type="evidence" value="ECO:0007669"/>
    <property type="project" value="UniProtKB-UniRule"/>
</dbReference>
<feature type="transmembrane region" description="Helical" evidence="7">
    <location>
        <begin position="184"/>
        <end position="209"/>
    </location>
</feature>
<comment type="subcellular location">
    <subcellularLocation>
        <location evidence="1 7">Cell membrane</location>
        <topology evidence="1 7">Multi-pass membrane protein</topology>
    </subcellularLocation>
</comment>
<dbReference type="PANTHER" id="PTHR30065:SF1">
    <property type="entry name" value="SURFACE PRESENTATION OF ANTIGENS PROTEIN SPAR"/>
    <property type="match status" value="1"/>
</dbReference>
<dbReference type="EMBL" id="VOSW01000014">
    <property type="protein sequence ID" value="KAE8760154.1"/>
    <property type="molecule type" value="Genomic_DNA"/>
</dbReference>
<feature type="transmembrane region" description="Helical" evidence="7">
    <location>
        <begin position="18"/>
        <end position="36"/>
    </location>
</feature>
<keyword evidence="5 7" id="KW-1133">Transmembrane helix</keyword>
<keyword evidence="4 7" id="KW-0812">Transmembrane</keyword>
<organism evidence="8 9">
    <name type="scientific">Paraburkholderia madseniana</name>
    <dbReference type="NCBI Taxonomy" id="2599607"/>
    <lineage>
        <taxon>Bacteria</taxon>
        <taxon>Pseudomonadati</taxon>
        <taxon>Pseudomonadota</taxon>
        <taxon>Betaproteobacteria</taxon>
        <taxon>Burkholderiales</taxon>
        <taxon>Burkholderiaceae</taxon>
        <taxon>Paraburkholderia</taxon>
    </lineage>
</organism>
<evidence type="ECO:0000256" key="2">
    <source>
        <dbReference type="ARBA" id="ARBA00009772"/>
    </source>
</evidence>
<gene>
    <name evidence="8" type="ORF">FSO04_09720</name>
</gene>
<dbReference type="Proteomes" id="UP000463700">
    <property type="component" value="Unassembled WGS sequence"/>
</dbReference>
<evidence type="ECO:0000256" key="4">
    <source>
        <dbReference type="ARBA" id="ARBA00022692"/>
    </source>
</evidence>
<proteinExistence type="inferred from homology"/>
<reference evidence="8 9" key="1">
    <citation type="journal article" date="2020" name="Int. J. Syst. Evol. Microbiol.">
        <title>Paraburkholderia madseniana sp. nov., a phenolic acid-degrading bacterium isolated from acidic forest soil.</title>
        <authorList>
            <person name="Wilhelm R.C."/>
            <person name="Murphy S.J.L."/>
            <person name="Feriancek N.M."/>
            <person name="Karasz D.C."/>
            <person name="DeRito C.M."/>
            <person name="Newman J.D."/>
            <person name="Buckley D.H."/>
        </authorList>
    </citation>
    <scope>NUCLEOTIDE SEQUENCE [LARGE SCALE GENOMIC DNA]</scope>
    <source>
        <strain evidence="8 9">RP11</strain>
    </source>
</reference>
<evidence type="ECO:0000256" key="3">
    <source>
        <dbReference type="ARBA" id="ARBA00022475"/>
    </source>
</evidence>
<evidence type="ECO:0000256" key="1">
    <source>
        <dbReference type="ARBA" id="ARBA00004651"/>
    </source>
</evidence>
<dbReference type="AlphaFoldDB" id="A0A6N6WJZ4"/>
<dbReference type="RefSeq" id="WP_154559485.1">
    <property type="nucleotide sequence ID" value="NZ_JAQQFQ010000022.1"/>
</dbReference>
<feature type="transmembrane region" description="Helical" evidence="7">
    <location>
        <begin position="81"/>
        <end position="105"/>
    </location>
</feature>
<keyword evidence="3 7" id="KW-1003">Cell membrane</keyword>
<keyword evidence="6 7" id="KW-0472">Membrane</keyword>
<evidence type="ECO:0000313" key="8">
    <source>
        <dbReference type="EMBL" id="KAE8760154.1"/>
    </source>
</evidence>
<evidence type="ECO:0000256" key="5">
    <source>
        <dbReference type="ARBA" id="ARBA00022989"/>
    </source>
</evidence>
<evidence type="ECO:0000256" key="6">
    <source>
        <dbReference type="ARBA" id="ARBA00023136"/>
    </source>
</evidence>
<sequence>MLAQVQDFNDIAGSLRPLMYVMPRLLPIMLIVPVFNEEIVTGLVRNGLAVVIAAFVAPAIDAAQIVSMPFLLWCMLVAKEAVVGVLLAGAFSAVLFAIQSVGYLIDFQTGSGNASFFDPMGGHEGGPTSGFLNFVALTLFVTAGGLQSLVRLFAQSYVWWPIGALGPDWSAVLSTFVVRQTDAIFTWLVKLAAPIVIVLVLVEFGIGLIGRAVPQLNVFVFSQPLKSTLAFLMMVLFLPLVYTSLHGLLSPGNGMLELLQSLMANPH</sequence>
<protein>
    <submittedName>
        <fullName evidence="8">EscT/YscT/HrcT family type III secretion system export apparatus protein</fullName>
    </submittedName>
</protein>
<feature type="transmembrane region" description="Helical" evidence="7">
    <location>
        <begin position="125"/>
        <end position="146"/>
    </location>
</feature>
<feature type="transmembrane region" description="Helical" evidence="7">
    <location>
        <begin position="158"/>
        <end position="178"/>
    </location>
</feature>
<comment type="similarity">
    <text evidence="2 7">Belongs to the FliR/MopE/SpaR family.</text>
</comment>
<dbReference type="GO" id="GO:0005886">
    <property type="term" value="C:plasma membrane"/>
    <property type="evidence" value="ECO:0007669"/>
    <property type="project" value="UniProtKB-SubCell"/>
</dbReference>
<comment type="caution">
    <text evidence="8">The sequence shown here is derived from an EMBL/GenBank/DDBJ whole genome shotgun (WGS) entry which is preliminary data.</text>
</comment>
<evidence type="ECO:0000313" key="9">
    <source>
        <dbReference type="Proteomes" id="UP000463700"/>
    </source>
</evidence>
<evidence type="ECO:0000256" key="7">
    <source>
        <dbReference type="RuleBase" id="RU362072"/>
    </source>
</evidence>